<evidence type="ECO:0000259" key="6">
    <source>
        <dbReference type="PROSITE" id="PS51081"/>
    </source>
</evidence>
<evidence type="ECO:0000256" key="1">
    <source>
        <dbReference type="ARBA" id="ARBA00022723"/>
    </source>
</evidence>
<accession>A0A9D4YBN2</accession>
<evidence type="ECO:0000256" key="2">
    <source>
        <dbReference type="ARBA" id="ARBA00022771"/>
    </source>
</evidence>
<evidence type="ECO:0000256" key="3">
    <source>
        <dbReference type="ARBA" id="ARBA00022833"/>
    </source>
</evidence>
<organism evidence="7 8">
    <name type="scientific">Pisum sativum</name>
    <name type="common">Garden pea</name>
    <name type="synonym">Lathyrus oleraceus</name>
    <dbReference type="NCBI Taxonomy" id="3888"/>
    <lineage>
        <taxon>Eukaryota</taxon>
        <taxon>Viridiplantae</taxon>
        <taxon>Streptophyta</taxon>
        <taxon>Embryophyta</taxon>
        <taxon>Tracheophyta</taxon>
        <taxon>Spermatophyta</taxon>
        <taxon>Magnoliopsida</taxon>
        <taxon>eudicotyledons</taxon>
        <taxon>Gunneridae</taxon>
        <taxon>Pentapetalae</taxon>
        <taxon>rosids</taxon>
        <taxon>fabids</taxon>
        <taxon>Fabales</taxon>
        <taxon>Fabaceae</taxon>
        <taxon>Papilionoideae</taxon>
        <taxon>50 kb inversion clade</taxon>
        <taxon>NPAAA clade</taxon>
        <taxon>Hologalegina</taxon>
        <taxon>IRL clade</taxon>
        <taxon>Fabeae</taxon>
        <taxon>Lathyrus</taxon>
    </lineage>
</organism>
<name>A0A9D4YBN2_PEA</name>
<dbReference type="SUPFAM" id="SSF49599">
    <property type="entry name" value="TRAF domain-like"/>
    <property type="match status" value="1"/>
</dbReference>
<keyword evidence="3" id="KW-0862">Zinc</keyword>
<dbReference type="InterPro" id="IPR044286">
    <property type="entry name" value="SINL_plant"/>
</dbReference>
<sequence>MEPCIGDSVESAKDDSKSNPISVMISDSQAFDCCKCFQPLTIPVFMCDNGHIVCSTCCPSRVKECDKCSKSISLKRCKAFDNVLKSIEISCSNRKHGCMETMSYSEKKKHEEKCIYYPCKCPLFGCYFVASYELLSNHFSHKHGDSLIKFSYDNSFIVSLKSSDKVIVLQEKNNGKLFILNNNTLSMGNAINISCIGPKSSAICYCYDISARSDICNIKLESSTKNVQEVDLTTLSPEFLVIPFGCFGSSKILKLEIRINLKILLFKVESSDTIATFEDEDYGQGRDQGREHWNAVKWILRYLRGTTSARLYFGGNKATLMGYSDSGMAGDIDSRKSTLGYMIKFAGGVVAWQSRLQKCVALSSTEVEFIAVTEACKKLLWLKKFLKELGFVKDEYVLFVYNQSAIHLGNNLTFHNRSQHIDVRYHWTRDVLDANCYS</sequence>
<dbReference type="Pfam" id="PF21361">
    <property type="entry name" value="Sina_ZnF"/>
    <property type="match status" value="1"/>
</dbReference>
<comment type="function">
    <text evidence="4">E3 ubiquitin-protein ligase that mediates ubiquitination and subsequent proteasomal degradation of target proteins. E3 ubiquitin ligases accept ubiquitin from an E2 ubiquitin-conjugating enzyme in the form of a thioester and then directly transfers the ubiquitin to targeted substrates. It probably triggers the ubiquitin-mediated degradation of different substrates.</text>
</comment>
<reference evidence="7 8" key="1">
    <citation type="journal article" date="2022" name="Nat. Genet.">
        <title>Improved pea reference genome and pan-genome highlight genomic features and evolutionary characteristics.</title>
        <authorList>
            <person name="Yang T."/>
            <person name="Liu R."/>
            <person name="Luo Y."/>
            <person name="Hu S."/>
            <person name="Wang D."/>
            <person name="Wang C."/>
            <person name="Pandey M.K."/>
            <person name="Ge S."/>
            <person name="Xu Q."/>
            <person name="Li N."/>
            <person name="Li G."/>
            <person name="Huang Y."/>
            <person name="Saxena R.K."/>
            <person name="Ji Y."/>
            <person name="Li M."/>
            <person name="Yan X."/>
            <person name="He Y."/>
            <person name="Liu Y."/>
            <person name="Wang X."/>
            <person name="Xiang C."/>
            <person name="Varshney R.K."/>
            <person name="Ding H."/>
            <person name="Gao S."/>
            <person name="Zong X."/>
        </authorList>
    </citation>
    <scope>NUCLEOTIDE SEQUENCE [LARGE SCALE GENOMIC DNA]</scope>
    <source>
        <strain evidence="7 8">cv. Zhongwan 6</strain>
    </source>
</reference>
<dbReference type="CDD" id="cd09272">
    <property type="entry name" value="RNase_HI_RT_Ty1"/>
    <property type="match status" value="1"/>
</dbReference>
<dbReference type="EMBL" id="JAMSHJ010000002">
    <property type="protein sequence ID" value="KAI5434590.1"/>
    <property type="molecule type" value="Genomic_DNA"/>
</dbReference>
<protein>
    <recommendedName>
        <fullName evidence="6">SIAH-type domain-containing protein</fullName>
    </recommendedName>
</protein>
<dbReference type="Gramene" id="Psat02G0143000-T1">
    <property type="protein sequence ID" value="KAI5434590.1"/>
    <property type="gene ID" value="KIW84_021430"/>
</dbReference>
<dbReference type="InterPro" id="IPR013083">
    <property type="entry name" value="Znf_RING/FYVE/PHD"/>
</dbReference>
<evidence type="ECO:0000256" key="4">
    <source>
        <dbReference type="ARBA" id="ARBA00024004"/>
    </source>
</evidence>
<comment type="caution">
    <text evidence="7">The sequence shown here is derived from an EMBL/GenBank/DDBJ whole genome shotgun (WGS) entry which is preliminary data.</text>
</comment>
<evidence type="ECO:0000313" key="8">
    <source>
        <dbReference type="Proteomes" id="UP001058974"/>
    </source>
</evidence>
<evidence type="ECO:0000313" key="7">
    <source>
        <dbReference type="EMBL" id="KAI5434590.1"/>
    </source>
</evidence>
<keyword evidence="2 5" id="KW-0863">Zinc-finger</keyword>
<dbReference type="PROSITE" id="PS51081">
    <property type="entry name" value="ZF_SIAH"/>
    <property type="match status" value="1"/>
</dbReference>
<evidence type="ECO:0000256" key="5">
    <source>
        <dbReference type="PROSITE-ProRule" id="PRU00455"/>
    </source>
</evidence>
<proteinExistence type="predicted"/>
<dbReference type="PANTHER" id="PTHR46632:SF32">
    <property type="entry name" value="SIAH-TYPE DOMAIN-CONTAINING PROTEIN"/>
    <property type="match status" value="1"/>
</dbReference>
<gene>
    <name evidence="7" type="ORF">KIW84_021430</name>
</gene>
<feature type="domain" description="SIAH-type" evidence="6">
    <location>
        <begin position="86"/>
        <end position="144"/>
    </location>
</feature>
<keyword evidence="1" id="KW-0479">Metal-binding</keyword>
<dbReference type="AlphaFoldDB" id="A0A9D4YBN2"/>
<dbReference type="InterPro" id="IPR013010">
    <property type="entry name" value="Znf_SIAH"/>
</dbReference>
<dbReference type="PANTHER" id="PTHR46632">
    <property type="entry name" value="E3 UBIQUITIN-PROTEIN LIGASE SINA-LIKE 4"/>
    <property type="match status" value="1"/>
</dbReference>
<dbReference type="GO" id="GO:0008270">
    <property type="term" value="F:zinc ion binding"/>
    <property type="evidence" value="ECO:0007669"/>
    <property type="project" value="UniProtKB-KW"/>
</dbReference>
<dbReference type="Proteomes" id="UP001058974">
    <property type="component" value="Chromosome 2"/>
</dbReference>
<dbReference type="Gene3D" id="3.30.40.10">
    <property type="entry name" value="Zinc/RING finger domain, C3HC4 (zinc finger)"/>
    <property type="match status" value="1"/>
</dbReference>
<keyword evidence="8" id="KW-1185">Reference proteome</keyword>